<dbReference type="SUPFAM" id="SSF52172">
    <property type="entry name" value="CheY-like"/>
    <property type="match status" value="1"/>
</dbReference>
<dbReference type="InterPro" id="IPR000160">
    <property type="entry name" value="GGDEF_dom"/>
</dbReference>
<evidence type="ECO:0000313" key="8">
    <source>
        <dbReference type="EMBL" id="MDY0746899.1"/>
    </source>
</evidence>
<gene>
    <name evidence="8" type="ORF">SNE35_20470</name>
</gene>
<evidence type="ECO:0000256" key="3">
    <source>
        <dbReference type="ARBA" id="ARBA00023015"/>
    </source>
</evidence>
<feature type="modified residue" description="4-aspartylphosphate" evidence="6">
    <location>
        <position position="53"/>
    </location>
</feature>
<dbReference type="InterPro" id="IPR043128">
    <property type="entry name" value="Rev_trsase/Diguanyl_cyclase"/>
</dbReference>
<dbReference type="InterPro" id="IPR001789">
    <property type="entry name" value="Sig_transdc_resp-reg_receiver"/>
</dbReference>
<dbReference type="Pfam" id="PF00072">
    <property type="entry name" value="Response_reg"/>
    <property type="match status" value="1"/>
</dbReference>
<dbReference type="Gene3D" id="3.40.50.2300">
    <property type="match status" value="1"/>
</dbReference>
<sequence>MKVFLVEDSISLRTLIARRLRAITGVQLVGEASGAAQALALIGWTRPDVVLVDLALTEGSGLRLLASLRDTGFVGWTAVLTGLDNEAYRRPSMEAGADAVYDKASGLETLFSDLEAKEDGFASMAKNPAADPMALLREGLTCLEGGRALCARLGRSSLADADNDVNVAVYVMHLKDESGTVGQHVDELLQFAEEQLCNTLKETDVIALDTSNQLSIVVASVDDASRAAERGQQFARRMSQPFRRGNRDWRFSVDLGIALFPVGHLVERGLVTLAEATAFGAC</sequence>
<dbReference type="PANTHER" id="PTHR48111:SF1">
    <property type="entry name" value="TWO-COMPONENT RESPONSE REGULATOR ORR33"/>
    <property type="match status" value="1"/>
</dbReference>
<dbReference type="RefSeq" id="WP_320424872.1">
    <property type="nucleotide sequence ID" value="NZ_JAXCLA010000007.1"/>
</dbReference>
<reference evidence="8 9" key="1">
    <citation type="submission" date="2023-11" db="EMBL/GenBank/DDBJ databases">
        <title>Paucibacter sp. nov., isolated from fresh soil in Korea.</title>
        <authorList>
            <person name="Le N.T.T."/>
        </authorList>
    </citation>
    <scope>NUCLEOTIDE SEQUENCE [LARGE SCALE GENOMIC DNA]</scope>
    <source>
        <strain evidence="8 9">R3-3</strain>
    </source>
</reference>
<dbReference type="Gene3D" id="3.30.70.270">
    <property type="match status" value="1"/>
</dbReference>
<evidence type="ECO:0000259" key="7">
    <source>
        <dbReference type="PROSITE" id="PS50110"/>
    </source>
</evidence>
<keyword evidence="1 6" id="KW-0597">Phosphoprotein</keyword>
<dbReference type="Proteomes" id="UP001285263">
    <property type="component" value="Unassembled WGS sequence"/>
</dbReference>
<comment type="caution">
    <text evidence="8">The sequence shown here is derived from an EMBL/GenBank/DDBJ whole genome shotgun (WGS) entry which is preliminary data.</text>
</comment>
<dbReference type="InterPro" id="IPR039420">
    <property type="entry name" value="WalR-like"/>
</dbReference>
<evidence type="ECO:0000256" key="1">
    <source>
        <dbReference type="ARBA" id="ARBA00022553"/>
    </source>
</evidence>
<dbReference type="PANTHER" id="PTHR48111">
    <property type="entry name" value="REGULATOR OF RPOS"/>
    <property type="match status" value="1"/>
</dbReference>
<dbReference type="PROSITE" id="PS50110">
    <property type="entry name" value="RESPONSE_REGULATORY"/>
    <property type="match status" value="1"/>
</dbReference>
<keyword evidence="5" id="KW-0804">Transcription</keyword>
<keyword evidence="9" id="KW-1185">Reference proteome</keyword>
<name>A0ABU5DKR9_9BURK</name>
<dbReference type="Pfam" id="PF00990">
    <property type="entry name" value="GGDEF"/>
    <property type="match status" value="1"/>
</dbReference>
<organism evidence="8 9">
    <name type="scientific">Roseateles agri</name>
    <dbReference type="NCBI Taxonomy" id="3098619"/>
    <lineage>
        <taxon>Bacteria</taxon>
        <taxon>Pseudomonadati</taxon>
        <taxon>Pseudomonadota</taxon>
        <taxon>Betaproteobacteria</taxon>
        <taxon>Burkholderiales</taxon>
        <taxon>Sphaerotilaceae</taxon>
        <taxon>Roseateles</taxon>
    </lineage>
</organism>
<dbReference type="InterPro" id="IPR011006">
    <property type="entry name" value="CheY-like_superfamily"/>
</dbReference>
<feature type="domain" description="Response regulatory" evidence="7">
    <location>
        <begin position="2"/>
        <end position="118"/>
    </location>
</feature>
<dbReference type="SMART" id="SM00448">
    <property type="entry name" value="REC"/>
    <property type="match status" value="1"/>
</dbReference>
<protein>
    <submittedName>
        <fullName evidence="8">Response regulator</fullName>
    </submittedName>
</protein>
<proteinExistence type="predicted"/>
<keyword evidence="2" id="KW-0902">Two-component regulatory system</keyword>
<evidence type="ECO:0000256" key="4">
    <source>
        <dbReference type="ARBA" id="ARBA00023125"/>
    </source>
</evidence>
<dbReference type="SUPFAM" id="SSF55073">
    <property type="entry name" value="Nucleotide cyclase"/>
    <property type="match status" value="1"/>
</dbReference>
<keyword evidence="4" id="KW-0238">DNA-binding</keyword>
<evidence type="ECO:0000256" key="6">
    <source>
        <dbReference type="PROSITE-ProRule" id="PRU00169"/>
    </source>
</evidence>
<accession>A0ABU5DKR9</accession>
<evidence type="ECO:0000313" key="9">
    <source>
        <dbReference type="Proteomes" id="UP001285263"/>
    </source>
</evidence>
<keyword evidence="3" id="KW-0805">Transcription regulation</keyword>
<evidence type="ECO:0000256" key="5">
    <source>
        <dbReference type="ARBA" id="ARBA00023163"/>
    </source>
</evidence>
<dbReference type="InterPro" id="IPR029787">
    <property type="entry name" value="Nucleotide_cyclase"/>
</dbReference>
<dbReference type="EMBL" id="JAXCLA010000007">
    <property type="protein sequence ID" value="MDY0746899.1"/>
    <property type="molecule type" value="Genomic_DNA"/>
</dbReference>
<evidence type="ECO:0000256" key="2">
    <source>
        <dbReference type="ARBA" id="ARBA00023012"/>
    </source>
</evidence>